<accession>A0AA88YCU8</accession>
<name>A0AA88YCU8_PINIB</name>
<evidence type="ECO:0008006" key="5">
    <source>
        <dbReference type="Google" id="ProtNLM"/>
    </source>
</evidence>
<dbReference type="Pfam" id="PF21588">
    <property type="entry name" value="AP5B1_middle"/>
    <property type="match status" value="1"/>
</dbReference>
<protein>
    <recommendedName>
        <fullName evidence="5">AP-5 complex subunit beta-1</fullName>
    </recommendedName>
</protein>
<dbReference type="InterPro" id="IPR048979">
    <property type="entry name" value="AP5B1_middle"/>
</dbReference>
<dbReference type="InterPro" id="IPR038741">
    <property type="entry name" value="AP5B1"/>
</dbReference>
<evidence type="ECO:0000313" key="3">
    <source>
        <dbReference type="EMBL" id="KAK3097233.1"/>
    </source>
</evidence>
<dbReference type="GO" id="GO:0016197">
    <property type="term" value="P:endosomal transport"/>
    <property type="evidence" value="ECO:0007669"/>
    <property type="project" value="InterPro"/>
</dbReference>
<evidence type="ECO:0000259" key="1">
    <source>
        <dbReference type="Pfam" id="PF21588"/>
    </source>
</evidence>
<organism evidence="3 4">
    <name type="scientific">Pinctada imbricata</name>
    <name type="common">Atlantic pearl-oyster</name>
    <name type="synonym">Pinctada martensii</name>
    <dbReference type="NCBI Taxonomy" id="66713"/>
    <lineage>
        <taxon>Eukaryota</taxon>
        <taxon>Metazoa</taxon>
        <taxon>Spiralia</taxon>
        <taxon>Lophotrochozoa</taxon>
        <taxon>Mollusca</taxon>
        <taxon>Bivalvia</taxon>
        <taxon>Autobranchia</taxon>
        <taxon>Pteriomorphia</taxon>
        <taxon>Pterioida</taxon>
        <taxon>Pterioidea</taxon>
        <taxon>Pteriidae</taxon>
        <taxon>Pinctada</taxon>
    </lineage>
</organism>
<dbReference type="EMBL" id="VSWD01000007">
    <property type="protein sequence ID" value="KAK3097233.1"/>
    <property type="molecule type" value="Genomic_DNA"/>
</dbReference>
<dbReference type="Pfam" id="PF21590">
    <property type="entry name" value="AP5B1_C"/>
    <property type="match status" value="1"/>
</dbReference>
<dbReference type="GO" id="GO:0005765">
    <property type="term" value="C:lysosomal membrane"/>
    <property type="evidence" value="ECO:0007669"/>
    <property type="project" value="TreeGrafter"/>
</dbReference>
<evidence type="ECO:0000313" key="4">
    <source>
        <dbReference type="Proteomes" id="UP001186944"/>
    </source>
</evidence>
<sequence length="869" mass="99450">MGTLLAAKYIHLVEVGQRRKELQEEEDAYCITCYGCCILHTFHASGTRLSKMGQIHFQPIILSPTCISTKLALYNETIDIWTKTELLLLVEQFGTTDVISVDGVDQVVASLLDVFHQIASRETHNNLTCQILVTSTTLLIIHDQLGLLWKDKDALVNAMRKEKTDVYQDYMLLVTKVIEHSICLPLEMSNGTDLSHKPGYDRHLSVDPQETRQLVSLIMDNINLFTPSGCWCVTMSLIHMVQNLPEISPTIFKPLMLHHMSSMDILVMHLVLYIQREFEKEVLSDVEEKQLTVRTVTGINHPSLTPAQRLFYCHWIEHISQPEEGSENPLPNLVTEKYKLHLYPRPFDPVDCQLAKICLLNKCFQSFTKKEDGLAAALLLGSVGYLHKLLSHTGTDRAAVVLFRGLFQMYQRHCSKTFSQDINRFLRGLISGFPYFIPHALDFIECLREKTPDSPVYIEVLSLLHNQVVSTPEEQAAVYYTFYIQVLKRASFEKDLSPEGTLRFLQYLTENAESIDKSSWNLGSGILSVCHNLILCHGTKGIYDDLAELLYVLMIQYRDTDIRDRARFYYTLVTSATDKKVKRIIQPMLESQSYQQALSALLPDKQDGLGYSHVTMLDTDILHCKRVKLQPEYYTVADVTSDGFPYPDCLEEYYSAIKRRKLVMKAVYQLKLITENFQEIHAVCVHIDKDANYQDIPEIYLARIKQTDSIQIDIDFCPNLPMPTSFSLWTEFISGSSSYHCELSPLTVTFTDLVQPLPLHMFRNGTPLQIFDQLWNWMIQDSQLQSPNCIKSVKIVREPLTEFLTNRCKCVSDCIVSTSDEGSESKLAFLLPPSYHLLLNVKDMTSQYLVVTMVTDTHTVLPHIDRFLS</sequence>
<feature type="domain" description="AP5B1 C-terminal" evidence="2">
    <location>
        <begin position="769"/>
        <end position="868"/>
    </location>
</feature>
<proteinExistence type="predicted"/>
<keyword evidence="4" id="KW-1185">Reference proteome</keyword>
<reference evidence="3" key="1">
    <citation type="submission" date="2019-08" db="EMBL/GenBank/DDBJ databases">
        <title>The improved chromosome-level genome for the pearl oyster Pinctada fucata martensii using PacBio sequencing and Hi-C.</title>
        <authorList>
            <person name="Zheng Z."/>
        </authorList>
    </citation>
    <scope>NUCLEOTIDE SEQUENCE</scope>
    <source>
        <strain evidence="3">ZZ-2019</strain>
        <tissue evidence="3">Adductor muscle</tissue>
    </source>
</reference>
<gene>
    <name evidence="3" type="ORF">FSP39_007843</name>
</gene>
<dbReference type="AlphaFoldDB" id="A0AA88YCU8"/>
<dbReference type="PANTHER" id="PTHR34033:SF1">
    <property type="entry name" value="AP-5 COMPLEX SUBUNIT BETA-1"/>
    <property type="match status" value="1"/>
</dbReference>
<dbReference type="PANTHER" id="PTHR34033">
    <property type="entry name" value="AP-5 COMPLEX SUBUNIT BETA-1"/>
    <property type="match status" value="1"/>
</dbReference>
<evidence type="ECO:0000259" key="2">
    <source>
        <dbReference type="Pfam" id="PF21590"/>
    </source>
</evidence>
<dbReference type="Proteomes" id="UP001186944">
    <property type="component" value="Unassembled WGS sequence"/>
</dbReference>
<dbReference type="GO" id="GO:0030119">
    <property type="term" value="C:AP-type membrane coat adaptor complex"/>
    <property type="evidence" value="ECO:0007669"/>
    <property type="project" value="TreeGrafter"/>
</dbReference>
<comment type="caution">
    <text evidence="3">The sequence shown here is derived from an EMBL/GenBank/DDBJ whole genome shotgun (WGS) entry which is preliminary data.</text>
</comment>
<feature type="domain" description="AP5B1 middle" evidence="1">
    <location>
        <begin position="209"/>
        <end position="581"/>
    </location>
</feature>
<dbReference type="InterPro" id="IPR048981">
    <property type="entry name" value="AP5B1_C"/>
</dbReference>